<protein>
    <submittedName>
        <fullName evidence="2">Uncharacterized protein</fullName>
    </submittedName>
</protein>
<dbReference type="RefSeq" id="XP_009545057.1">
    <property type="nucleotide sequence ID" value="XM_009546762.1"/>
</dbReference>
<name>W4KA66_HETIT</name>
<sequence length="554" mass="57900">MHEAEEQCAEGPHASSALGYCCSLPSASPRRPSHHAETSRCVPSPLEDKNAVAIAASCCMAFAGRPGCVSCQGAIGDRLLISRHVSLTSSCTVIITSSNALGLPPSHSLRRPASHQGSSSICVIKFLHVGTAREASLLGASDASRALLGSAIWPSTICASASISPRPRILPTPPRPRSSRDCALRLRRLPSSRGTRQPTEVDLETDWVLSKPSVLACAHSFCLASPSAAAVEQTALRRLGSYSARKQHPLLPRTGSGNPSIDYIPPAQPCPGCPGLTAAHCPRFQIQILAAKGCYDSMTLPCNTRTAGPGVFDRSPRAHLNAGTPSTAPLRAPCSAVRVASALRSSCPSHAASPGVHPCGSEPIRALIAGDHRRPTSTSSAYSTQGLGWDGMGNPLWMPLDADAASSTNPCSRPRPRPRAAAASSSPKRRSPVKTCDSAHGPQPLSRSLAACVFSASCTAARVDSGVAVPLRGCCMWVAILDAGSGLWTAALGDGGLRSRCSLAGAVLRTSHDLSPACARLPGHHRHQERLIRVRNRTSFVSAFGFLIAQETLS</sequence>
<evidence type="ECO:0000313" key="2">
    <source>
        <dbReference type="EMBL" id="ETW82727.1"/>
    </source>
</evidence>
<organism evidence="2 3">
    <name type="scientific">Heterobasidion irregulare (strain TC 32-1)</name>
    <dbReference type="NCBI Taxonomy" id="747525"/>
    <lineage>
        <taxon>Eukaryota</taxon>
        <taxon>Fungi</taxon>
        <taxon>Dikarya</taxon>
        <taxon>Basidiomycota</taxon>
        <taxon>Agaricomycotina</taxon>
        <taxon>Agaricomycetes</taxon>
        <taxon>Russulales</taxon>
        <taxon>Bondarzewiaceae</taxon>
        <taxon>Heterobasidion</taxon>
        <taxon>Heterobasidion annosum species complex</taxon>
    </lineage>
</organism>
<dbReference type="EMBL" id="KI925457">
    <property type="protein sequence ID" value="ETW82727.1"/>
    <property type="molecule type" value="Genomic_DNA"/>
</dbReference>
<accession>W4KA66</accession>
<proteinExistence type="predicted"/>
<reference evidence="2 3" key="1">
    <citation type="journal article" date="2012" name="New Phytol.">
        <title>Insight into trade-off between wood decay and parasitism from the genome of a fungal forest pathogen.</title>
        <authorList>
            <person name="Olson A."/>
            <person name="Aerts A."/>
            <person name="Asiegbu F."/>
            <person name="Belbahri L."/>
            <person name="Bouzid O."/>
            <person name="Broberg A."/>
            <person name="Canback B."/>
            <person name="Coutinho P.M."/>
            <person name="Cullen D."/>
            <person name="Dalman K."/>
            <person name="Deflorio G."/>
            <person name="van Diepen L.T."/>
            <person name="Dunand C."/>
            <person name="Duplessis S."/>
            <person name="Durling M."/>
            <person name="Gonthier P."/>
            <person name="Grimwood J."/>
            <person name="Fossdal C.G."/>
            <person name="Hansson D."/>
            <person name="Henrissat B."/>
            <person name="Hietala A."/>
            <person name="Himmelstrand K."/>
            <person name="Hoffmeister D."/>
            <person name="Hogberg N."/>
            <person name="James T.Y."/>
            <person name="Karlsson M."/>
            <person name="Kohler A."/>
            <person name="Kues U."/>
            <person name="Lee Y.H."/>
            <person name="Lin Y.C."/>
            <person name="Lind M."/>
            <person name="Lindquist E."/>
            <person name="Lombard V."/>
            <person name="Lucas S."/>
            <person name="Lunden K."/>
            <person name="Morin E."/>
            <person name="Murat C."/>
            <person name="Park J."/>
            <person name="Raffaello T."/>
            <person name="Rouze P."/>
            <person name="Salamov A."/>
            <person name="Schmutz J."/>
            <person name="Solheim H."/>
            <person name="Stahlberg J."/>
            <person name="Velez H."/>
            <person name="de Vries R.P."/>
            <person name="Wiebenga A."/>
            <person name="Woodward S."/>
            <person name="Yakovlev I."/>
            <person name="Garbelotto M."/>
            <person name="Martin F."/>
            <person name="Grigoriev I.V."/>
            <person name="Stenlid J."/>
        </authorList>
    </citation>
    <scope>NUCLEOTIDE SEQUENCE [LARGE SCALE GENOMIC DNA]</scope>
    <source>
        <strain evidence="2 3">TC 32-1</strain>
    </source>
</reference>
<dbReference type="InParanoid" id="W4KA66"/>
<dbReference type="GeneID" id="20677542"/>
<gene>
    <name evidence="2" type="ORF">HETIRDRAFT_473832</name>
</gene>
<dbReference type="AlphaFoldDB" id="W4KA66"/>
<evidence type="ECO:0000313" key="3">
    <source>
        <dbReference type="Proteomes" id="UP000030671"/>
    </source>
</evidence>
<dbReference type="HOGENOM" id="CLU_491799_0_0_1"/>
<evidence type="ECO:0000256" key="1">
    <source>
        <dbReference type="SAM" id="MobiDB-lite"/>
    </source>
</evidence>
<dbReference type="Proteomes" id="UP000030671">
    <property type="component" value="Unassembled WGS sequence"/>
</dbReference>
<feature type="region of interest" description="Disordered" evidence="1">
    <location>
        <begin position="403"/>
        <end position="443"/>
    </location>
</feature>
<dbReference type="KEGG" id="hir:HETIRDRAFT_473832"/>
<keyword evidence="3" id="KW-1185">Reference proteome</keyword>